<keyword evidence="2" id="KW-1185">Reference proteome</keyword>
<dbReference type="Proteomes" id="UP001642464">
    <property type="component" value="Unassembled WGS sequence"/>
</dbReference>
<name>A0ABP0NW23_9DINO</name>
<reference evidence="1 2" key="1">
    <citation type="submission" date="2024-02" db="EMBL/GenBank/DDBJ databases">
        <authorList>
            <person name="Chen Y."/>
            <person name="Shah S."/>
            <person name="Dougan E. K."/>
            <person name="Thang M."/>
            <person name="Chan C."/>
        </authorList>
    </citation>
    <scope>NUCLEOTIDE SEQUENCE [LARGE SCALE GENOMIC DNA]</scope>
</reference>
<feature type="non-terminal residue" evidence="1">
    <location>
        <position position="392"/>
    </location>
</feature>
<sequence length="392" mass="43163">MIADVKGMEDEEYIAPHTVKKTWAKRVWGKTLAEAWPPNTKLLTEAEARSPRVCFFHAGTGSGKTHALLQAASAWQAYVQEHQSEASATVHELYVTYNMNQQLEVDRSEMTQQLAICIRLVLRLNSCSNAKCTPILQKLAGQSTVGLEENLRDLATHAISKTHGTDRVLLAVDECNLLSEAAVNTVDPALDFVAKLKATDYDGAITVLKGMIADVKGMEDEEYIAPHTVKKTWAKRVWGKTLAEAWPPNTKLLTEAEARSPRVCFFHAGTGSGKTHALLQAASAWQAYVQEHQSEASATVHELYVTYNMNQQLEVDRSEMTQQLAICIRLVLRLNSCSNAKCTPILQKLAGQSTVGLEENLRDLATHAISKTHGTDRVLLAVDECNLLSEAA</sequence>
<gene>
    <name evidence="1" type="ORF">SCF082_LOCUS33998</name>
</gene>
<accession>A0ABP0NW23</accession>
<organism evidence="1 2">
    <name type="scientific">Durusdinium trenchii</name>
    <dbReference type="NCBI Taxonomy" id="1381693"/>
    <lineage>
        <taxon>Eukaryota</taxon>
        <taxon>Sar</taxon>
        <taxon>Alveolata</taxon>
        <taxon>Dinophyceae</taxon>
        <taxon>Suessiales</taxon>
        <taxon>Symbiodiniaceae</taxon>
        <taxon>Durusdinium</taxon>
    </lineage>
</organism>
<comment type="caution">
    <text evidence="1">The sequence shown here is derived from an EMBL/GenBank/DDBJ whole genome shotgun (WGS) entry which is preliminary data.</text>
</comment>
<dbReference type="EMBL" id="CAXAMM010030770">
    <property type="protein sequence ID" value="CAK9067009.1"/>
    <property type="molecule type" value="Genomic_DNA"/>
</dbReference>
<protein>
    <submittedName>
        <fullName evidence="1">Uncharacterized protein</fullName>
    </submittedName>
</protein>
<evidence type="ECO:0000313" key="1">
    <source>
        <dbReference type="EMBL" id="CAK9067009.1"/>
    </source>
</evidence>
<evidence type="ECO:0000313" key="2">
    <source>
        <dbReference type="Proteomes" id="UP001642464"/>
    </source>
</evidence>
<proteinExistence type="predicted"/>